<accession>A0ABQ9XKL2</accession>
<dbReference type="SUPFAM" id="SSF51126">
    <property type="entry name" value="Pectin lyase-like"/>
    <property type="match status" value="1"/>
</dbReference>
<evidence type="ECO:0000313" key="3">
    <source>
        <dbReference type="Proteomes" id="UP001281761"/>
    </source>
</evidence>
<feature type="signal peptide" evidence="1">
    <location>
        <begin position="1"/>
        <end position="16"/>
    </location>
</feature>
<organism evidence="2 3">
    <name type="scientific">Blattamonas nauphoetae</name>
    <dbReference type="NCBI Taxonomy" id="2049346"/>
    <lineage>
        <taxon>Eukaryota</taxon>
        <taxon>Metamonada</taxon>
        <taxon>Preaxostyla</taxon>
        <taxon>Oxymonadida</taxon>
        <taxon>Blattamonas</taxon>
    </lineage>
</organism>
<proteinExistence type="predicted"/>
<comment type="caution">
    <text evidence="2">The sequence shown here is derived from an EMBL/GenBank/DDBJ whole genome shotgun (WGS) entry which is preliminary data.</text>
</comment>
<name>A0ABQ9XKL2_9EUKA</name>
<dbReference type="Proteomes" id="UP001281761">
    <property type="component" value="Unassembled WGS sequence"/>
</dbReference>
<dbReference type="EMBL" id="JARBJD010000110">
    <property type="protein sequence ID" value="KAK2952010.1"/>
    <property type="molecule type" value="Genomic_DNA"/>
</dbReference>
<dbReference type="InterPro" id="IPR011050">
    <property type="entry name" value="Pectin_lyase_fold/virulence"/>
</dbReference>
<keyword evidence="3" id="KW-1185">Reference proteome</keyword>
<evidence type="ECO:0000256" key="1">
    <source>
        <dbReference type="SAM" id="SignalP"/>
    </source>
</evidence>
<feature type="chain" id="PRO_5045831790" evidence="1">
    <location>
        <begin position="17"/>
        <end position="416"/>
    </location>
</feature>
<sequence length="416" mass="45260">MFLIYFLLSSLNTAPATYYLSSTGVDDDGSNCPSSAPCLSLDHLQALSEGDSPTVSYTEDVTITIDAKAELKSSVLIGPGPAGKMAIKFDGATGGILEGGGVISFNANSTNSMDVTFTDLTIRSYYFVDNVYQTSIIACVDNTNISLINVVIEDISDEAPDDLPARDSIVCIWDGQIAAVRLANTWATIENITLAGLHLGGLSLRNCNPHDSFDPLLPRPVLNLDYYRFKDNWYPQPVEGKSAYTPKRNVFLLSEDTDGAQALIQSGVDGYDGGLDLYYCRTDTDKFPPNAQSFVFSAVRGATRELTTVRLVVSGSNIYRCGSNAFCVSPYFNDQPPTNPTWRYLTIIEEDGMERIVAEAKSSDLWPAGKWLVRSTIAAENYIRQDVDGVGTFSRAAFSLSKIAAFLIFTVVLASF</sequence>
<keyword evidence="1" id="KW-0732">Signal</keyword>
<evidence type="ECO:0000313" key="2">
    <source>
        <dbReference type="EMBL" id="KAK2952010.1"/>
    </source>
</evidence>
<gene>
    <name evidence="2" type="ORF">BLNAU_13110</name>
</gene>
<reference evidence="2 3" key="1">
    <citation type="journal article" date="2022" name="bioRxiv">
        <title>Genomics of Preaxostyla Flagellates Illuminates Evolutionary Transitions and the Path Towards Mitochondrial Loss.</title>
        <authorList>
            <person name="Novak L.V.F."/>
            <person name="Treitli S.C."/>
            <person name="Pyrih J."/>
            <person name="Halakuc P."/>
            <person name="Pipaliya S.V."/>
            <person name="Vacek V."/>
            <person name="Brzon O."/>
            <person name="Soukal P."/>
            <person name="Eme L."/>
            <person name="Dacks J.B."/>
            <person name="Karnkowska A."/>
            <person name="Elias M."/>
            <person name="Hampl V."/>
        </authorList>
    </citation>
    <scope>NUCLEOTIDE SEQUENCE [LARGE SCALE GENOMIC DNA]</scope>
    <source>
        <strain evidence="2">NAU3</strain>
        <tissue evidence="2">Gut</tissue>
    </source>
</reference>
<protein>
    <submittedName>
        <fullName evidence="2">Uncharacterized protein</fullName>
    </submittedName>
</protein>